<gene>
    <name evidence="2" type="ORF">M422DRAFT_270453</name>
</gene>
<feature type="signal peptide" evidence="1">
    <location>
        <begin position="1"/>
        <end position="16"/>
    </location>
</feature>
<dbReference type="HOGENOM" id="CLU_2135141_0_0_1"/>
<evidence type="ECO:0000313" key="2">
    <source>
        <dbReference type="EMBL" id="KIJ28306.1"/>
    </source>
</evidence>
<sequence>MLSKHIFISPFFFILAADILQEFPSLAPTTTITDTAIFLTATVLSQCSVDTAIIPTAATLSQCPLGDGQCCNFVGPADTFPTQGNVIVFDVLGVALANSSKIVGFGCTQIPTDEAFPRSCMLQG</sequence>
<dbReference type="AlphaFoldDB" id="A0A0C9USI4"/>
<dbReference type="EMBL" id="KN837310">
    <property type="protein sequence ID" value="KIJ28306.1"/>
    <property type="molecule type" value="Genomic_DNA"/>
</dbReference>
<name>A0A0C9USI4_SPHS4</name>
<reference evidence="2 3" key="1">
    <citation type="submission" date="2014-06" db="EMBL/GenBank/DDBJ databases">
        <title>Evolutionary Origins and Diversification of the Mycorrhizal Mutualists.</title>
        <authorList>
            <consortium name="DOE Joint Genome Institute"/>
            <consortium name="Mycorrhizal Genomics Consortium"/>
            <person name="Kohler A."/>
            <person name="Kuo A."/>
            <person name="Nagy L.G."/>
            <person name="Floudas D."/>
            <person name="Copeland A."/>
            <person name="Barry K.W."/>
            <person name="Cichocki N."/>
            <person name="Veneault-Fourrey C."/>
            <person name="LaButti K."/>
            <person name="Lindquist E.A."/>
            <person name="Lipzen A."/>
            <person name="Lundell T."/>
            <person name="Morin E."/>
            <person name="Murat C."/>
            <person name="Riley R."/>
            <person name="Ohm R."/>
            <person name="Sun H."/>
            <person name="Tunlid A."/>
            <person name="Henrissat B."/>
            <person name="Grigoriev I.V."/>
            <person name="Hibbett D.S."/>
            <person name="Martin F."/>
        </authorList>
    </citation>
    <scope>NUCLEOTIDE SEQUENCE [LARGE SCALE GENOMIC DNA]</scope>
    <source>
        <strain evidence="2 3">SS14</strain>
    </source>
</reference>
<proteinExistence type="predicted"/>
<dbReference type="Proteomes" id="UP000054279">
    <property type="component" value="Unassembled WGS sequence"/>
</dbReference>
<accession>A0A0C9USI4</accession>
<evidence type="ECO:0000313" key="3">
    <source>
        <dbReference type="Proteomes" id="UP000054279"/>
    </source>
</evidence>
<feature type="chain" id="PRO_5002204940" description="Hydrophobin" evidence="1">
    <location>
        <begin position="17"/>
        <end position="124"/>
    </location>
</feature>
<evidence type="ECO:0008006" key="4">
    <source>
        <dbReference type="Google" id="ProtNLM"/>
    </source>
</evidence>
<evidence type="ECO:0000256" key="1">
    <source>
        <dbReference type="SAM" id="SignalP"/>
    </source>
</evidence>
<keyword evidence="1" id="KW-0732">Signal</keyword>
<dbReference type="CDD" id="cd23507">
    <property type="entry name" value="hydrophobin_I"/>
    <property type="match status" value="1"/>
</dbReference>
<organism evidence="2 3">
    <name type="scientific">Sphaerobolus stellatus (strain SS14)</name>
    <dbReference type="NCBI Taxonomy" id="990650"/>
    <lineage>
        <taxon>Eukaryota</taxon>
        <taxon>Fungi</taxon>
        <taxon>Dikarya</taxon>
        <taxon>Basidiomycota</taxon>
        <taxon>Agaricomycotina</taxon>
        <taxon>Agaricomycetes</taxon>
        <taxon>Phallomycetidae</taxon>
        <taxon>Geastrales</taxon>
        <taxon>Sphaerobolaceae</taxon>
        <taxon>Sphaerobolus</taxon>
    </lineage>
</organism>
<protein>
    <recommendedName>
        <fullName evidence="4">Hydrophobin</fullName>
    </recommendedName>
</protein>
<keyword evidence="3" id="KW-1185">Reference proteome</keyword>